<reference evidence="13" key="1">
    <citation type="journal article" date="2012" name="J. Microbiol. Biotechnol.">
        <title>Ramlibacter ginsenosidimutans sp. nov., with ginsenoside-converting activity.</title>
        <authorList>
            <person name="Wang L."/>
            <person name="An D.S."/>
            <person name="Kim S.G."/>
            <person name="Jin F.X."/>
            <person name="Kim S.C."/>
            <person name="Lee S.T."/>
            <person name="Im W.T."/>
        </authorList>
    </citation>
    <scope>NUCLEOTIDE SEQUENCE</scope>
    <source>
        <strain evidence="13">KACC 17527</strain>
    </source>
</reference>
<dbReference type="EMBL" id="JAEPWM010000010">
    <property type="protein sequence ID" value="MBK6008460.1"/>
    <property type="molecule type" value="Genomic_DNA"/>
</dbReference>
<organism evidence="13 14">
    <name type="scientific">Ramlibacter ginsenosidimutans</name>
    <dbReference type="NCBI Taxonomy" id="502333"/>
    <lineage>
        <taxon>Bacteria</taxon>
        <taxon>Pseudomonadati</taxon>
        <taxon>Pseudomonadota</taxon>
        <taxon>Betaproteobacteria</taxon>
        <taxon>Burkholderiales</taxon>
        <taxon>Comamonadaceae</taxon>
        <taxon>Ramlibacter</taxon>
    </lineage>
</organism>
<dbReference type="Proteomes" id="UP000630528">
    <property type="component" value="Unassembled WGS sequence"/>
</dbReference>
<keyword evidence="7 11" id="KW-1133">Transmembrane helix</keyword>
<dbReference type="AlphaFoldDB" id="A0A934TW68"/>
<gene>
    <name evidence="13" type="ORF">JJB11_20350</name>
</gene>
<feature type="transmembrane region" description="Helical" evidence="11">
    <location>
        <begin position="20"/>
        <end position="45"/>
    </location>
</feature>
<dbReference type="RefSeq" id="WP_201175809.1">
    <property type="nucleotide sequence ID" value="NZ_JAEPWM010000010.1"/>
</dbReference>
<evidence type="ECO:0000256" key="3">
    <source>
        <dbReference type="ARBA" id="ARBA00022475"/>
    </source>
</evidence>
<protein>
    <recommendedName>
        <fullName evidence="2">Type II secretion system protein H</fullName>
    </recommendedName>
    <alternativeName>
        <fullName evidence="10">General secretion pathway protein H</fullName>
    </alternativeName>
</protein>
<reference evidence="13" key="2">
    <citation type="submission" date="2021-01" db="EMBL/GenBank/DDBJ databases">
        <authorList>
            <person name="Kang M."/>
        </authorList>
    </citation>
    <scope>NUCLEOTIDE SEQUENCE</scope>
    <source>
        <strain evidence="13">KACC 17527</strain>
    </source>
</reference>
<dbReference type="NCBIfam" id="TIGR02532">
    <property type="entry name" value="IV_pilin_GFxxxE"/>
    <property type="match status" value="1"/>
</dbReference>
<evidence type="ECO:0000256" key="11">
    <source>
        <dbReference type="SAM" id="Phobius"/>
    </source>
</evidence>
<dbReference type="GO" id="GO:0015628">
    <property type="term" value="P:protein secretion by the type II secretion system"/>
    <property type="evidence" value="ECO:0007669"/>
    <property type="project" value="InterPro"/>
</dbReference>
<dbReference type="Pfam" id="PF12019">
    <property type="entry name" value="GspH"/>
    <property type="match status" value="1"/>
</dbReference>
<comment type="subcellular location">
    <subcellularLocation>
        <location evidence="1">Cell inner membrane</location>
        <topology evidence="1">Single-pass membrane protein</topology>
    </subcellularLocation>
</comment>
<feature type="domain" description="General secretion pathway GspH" evidence="12">
    <location>
        <begin position="59"/>
        <end position="179"/>
    </location>
</feature>
<sequence>MMLRTHATDPRPHPRPPVRGFTLIEAMVTLAVAGVLASVAIPSFVSLGQRFRLNSVSSSLGASLQWARSEAIKANVDVIVCASNAAGTNCTTSTNWGVNGWLICYDANADGSCDASTAQLINPVQFYGSVDRSTQVTGPAAGVRFTPSGEQSVGAATATIQAMGTWSGAPTLTTTVAPSGVVKGSRL</sequence>
<evidence type="ECO:0000259" key="12">
    <source>
        <dbReference type="Pfam" id="PF12019"/>
    </source>
</evidence>
<dbReference type="InterPro" id="IPR012902">
    <property type="entry name" value="N_methyl_site"/>
</dbReference>
<evidence type="ECO:0000313" key="14">
    <source>
        <dbReference type="Proteomes" id="UP000630528"/>
    </source>
</evidence>
<dbReference type="Gene3D" id="3.55.40.10">
    <property type="entry name" value="minor pseudopilin epsh domain"/>
    <property type="match status" value="1"/>
</dbReference>
<evidence type="ECO:0000313" key="13">
    <source>
        <dbReference type="EMBL" id="MBK6008460.1"/>
    </source>
</evidence>
<comment type="similarity">
    <text evidence="9">Belongs to the GSP H family.</text>
</comment>
<evidence type="ECO:0000256" key="2">
    <source>
        <dbReference type="ARBA" id="ARBA00021549"/>
    </source>
</evidence>
<keyword evidence="14" id="KW-1185">Reference proteome</keyword>
<keyword evidence="3" id="KW-1003">Cell membrane</keyword>
<evidence type="ECO:0000256" key="10">
    <source>
        <dbReference type="ARBA" id="ARBA00030775"/>
    </source>
</evidence>
<dbReference type="InterPro" id="IPR022346">
    <property type="entry name" value="T2SS_GspH"/>
</dbReference>
<evidence type="ECO:0000256" key="5">
    <source>
        <dbReference type="ARBA" id="ARBA00022519"/>
    </source>
</evidence>
<dbReference type="PROSITE" id="PS00409">
    <property type="entry name" value="PROKAR_NTER_METHYL"/>
    <property type="match status" value="1"/>
</dbReference>
<comment type="caution">
    <text evidence="13">The sequence shown here is derived from an EMBL/GenBank/DDBJ whole genome shotgun (WGS) entry which is preliminary data.</text>
</comment>
<evidence type="ECO:0000256" key="8">
    <source>
        <dbReference type="ARBA" id="ARBA00023136"/>
    </source>
</evidence>
<evidence type="ECO:0000256" key="4">
    <source>
        <dbReference type="ARBA" id="ARBA00022481"/>
    </source>
</evidence>
<keyword evidence="4" id="KW-0488">Methylation</keyword>
<evidence type="ECO:0000256" key="9">
    <source>
        <dbReference type="ARBA" id="ARBA00025772"/>
    </source>
</evidence>
<dbReference type="SUPFAM" id="SSF54523">
    <property type="entry name" value="Pili subunits"/>
    <property type="match status" value="1"/>
</dbReference>
<proteinExistence type="inferred from homology"/>
<dbReference type="Pfam" id="PF07963">
    <property type="entry name" value="N_methyl"/>
    <property type="match status" value="1"/>
</dbReference>
<evidence type="ECO:0000256" key="6">
    <source>
        <dbReference type="ARBA" id="ARBA00022692"/>
    </source>
</evidence>
<dbReference type="GO" id="GO:0015627">
    <property type="term" value="C:type II protein secretion system complex"/>
    <property type="evidence" value="ECO:0007669"/>
    <property type="project" value="InterPro"/>
</dbReference>
<evidence type="ECO:0000256" key="1">
    <source>
        <dbReference type="ARBA" id="ARBA00004377"/>
    </source>
</evidence>
<name>A0A934TW68_9BURK</name>
<keyword evidence="8 11" id="KW-0472">Membrane</keyword>
<dbReference type="GO" id="GO:0005886">
    <property type="term" value="C:plasma membrane"/>
    <property type="evidence" value="ECO:0007669"/>
    <property type="project" value="UniProtKB-SubCell"/>
</dbReference>
<keyword evidence="5" id="KW-0997">Cell inner membrane</keyword>
<dbReference type="InterPro" id="IPR045584">
    <property type="entry name" value="Pilin-like"/>
</dbReference>
<keyword evidence="6 11" id="KW-0812">Transmembrane</keyword>
<accession>A0A934TW68</accession>
<evidence type="ECO:0000256" key="7">
    <source>
        <dbReference type="ARBA" id="ARBA00022989"/>
    </source>
</evidence>